<dbReference type="SFLD" id="SFLDG00358">
    <property type="entry name" value="Main_(cytGST)"/>
    <property type="match status" value="1"/>
</dbReference>
<dbReference type="Pfam" id="PF13417">
    <property type="entry name" value="GST_N_3"/>
    <property type="match status" value="1"/>
</dbReference>
<dbReference type="PROSITE" id="PS50404">
    <property type="entry name" value="GST_NTER"/>
    <property type="match status" value="1"/>
</dbReference>
<evidence type="ECO:0000313" key="4">
    <source>
        <dbReference type="Proteomes" id="UP000242875"/>
    </source>
</evidence>
<dbReference type="InterPro" id="IPR004045">
    <property type="entry name" value="Glutathione_S-Trfase_N"/>
</dbReference>
<dbReference type="InterPro" id="IPR036249">
    <property type="entry name" value="Thioredoxin-like_sf"/>
</dbReference>
<dbReference type="PANTHER" id="PTHR43968">
    <property type="match status" value="1"/>
</dbReference>
<reference evidence="3 4" key="1">
    <citation type="journal article" date="2017" name="Mycologia">
        <title>Bifiguratus adelaidae, gen. et sp. nov., a new member of Mucoromycotina in endophytic and soil-dwelling habitats.</title>
        <authorList>
            <person name="Torres-Cruz T.J."/>
            <person name="Billingsley Tobias T.L."/>
            <person name="Almatruk M."/>
            <person name="Hesse C."/>
            <person name="Kuske C.R."/>
            <person name="Desiro A."/>
            <person name="Benucci G.M."/>
            <person name="Bonito G."/>
            <person name="Stajich J.E."/>
            <person name="Dunlap C."/>
            <person name="Arnold A.E."/>
            <person name="Porras-Alfaro A."/>
        </authorList>
    </citation>
    <scope>NUCLEOTIDE SEQUENCE [LARGE SCALE GENOMIC DNA]</scope>
    <source>
        <strain evidence="3 4">AZ0501</strain>
    </source>
</reference>
<evidence type="ECO:0008006" key="5">
    <source>
        <dbReference type="Google" id="ProtNLM"/>
    </source>
</evidence>
<dbReference type="Proteomes" id="UP000242875">
    <property type="component" value="Unassembled WGS sequence"/>
</dbReference>
<dbReference type="CDD" id="cd00570">
    <property type="entry name" value="GST_N_family"/>
    <property type="match status" value="1"/>
</dbReference>
<keyword evidence="4" id="KW-1185">Reference proteome</keyword>
<proteinExistence type="predicted"/>
<dbReference type="Pfam" id="PF13410">
    <property type="entry name" value="GST_C_2"/>
    <property type="match status" value="1"/>
</dbReference>
<feature type="domain" description="GST C-terminal" evidence="2">
    <location>
        <begin position="116"/>
        <end position="259"/>
    </location>
</feature>
<dbReference type="GO" id="GO:0005737">
    <property type="term" value="C:cytoplasm"/>
    <property type="evidence" value="ECO:0007669"/>
    <property type="project" value="TreeGrafter"/>
</dbReference>
<feature type="domain" description="GST N-terminal" evidence="1">
    <location>
        <begin position="26"/>
        <end position="106"/>
    </location>
</feature>
<dbReference type="Gene3D" id="1.20.1050.10">
    <property type="match status" value="1"/>
</dbReference>
<evidence type="ECO:0000313" key="3">
    <source>
        <dbReference type="EMBL" id="OZJ06735.1"/>
    </source>
</evidence>
<name>A0A261Y7Y3_9FUNG</name>
<organism evidence="3 4">
    <name type="scientific">Bifiguratus adelaidae</name>
    <dbReference type="NCBI Taxonomy" id="1938954"/>
    <lineage>
        <taxon>Eukaryota</taxon>
        <taxon>Fungi</taxon>
        <taxon>Fungi incertae sedis</taxon>
        <taxon>Mucoromycota</taxon>
        <taxon>Mucoromycotina</taxon>
        <taxon>Endogonomycetes</taxon>
        <taxon>Endogonales</taxon>
        <taxon>Endogonales incertae sedis</taxon>
        <taxon>Bifiguratus</taxon>
    </lineage>
</organism>
<dbReference type="InterPro" id="IPR036282">
    <property type="entry name" value="Glutathione-S-Trfase_C_sf"/>
</dbReference>
<dbReference type="AlphaFoldDB" id="A0A261Y7Y3"/>
<sequence>MNGQKHYHTKATDNAAKTVEAHSSPSRFQLYGSCFCPFVQKVWISLEQKELPYQYIEIDPYKKPKELMEINPRGLVPALRDSVRGWGCYESTVLMEFLEDFGETEDVPPKRLLPGSAWLRAEARLWTDHITRHVTPAFYRFLQAQEEAKRQEAKKEFEEELDQFVEALVLSKRDEHGPFFFGSTELGFVDIQLAPWAVRIPRVLKPYRQYTYTPFSGHKPTTNISQEKAREAWQAWLDAVENTASVKKTISDDELYLDSYERYAQNRPNTSKVADAINAGRGLP</sequence>
<dbReference type="OrthoDB" id="4951845at2759"/>
<dbReference type="InterPro" id="IPR010987">
    <property type="entry name" value="Glutathione-S-Trfase_C-like"/>
</dbReference>
<dbReference type="SFLD" id="SFLDS00019">
    <property type="entry name" value="Glutathione_Transferase_(cytos"/>
    <property type="match status" value="1"/>
</dbReference>
<protein>
    <recommendedName>
        <fullName evidence="5">GST N-terminal domain-containing protein</fullName>
    </recommendedName>
</protein>
<dbReference type="SUPFAM" id="SSF52833">
    <property type="entry name" value="Thioredoxin-like"/>
    <property type="match status" value="1"/>
</dbReference>
<gene>
    <name evidence="3" type="ORF">BZG36_00349</name>
</gene>
<dbReference type="Gene3D" id="3.40.30.10">
    <property type="entry name" value="Glutaredoxin"/>
    <property type="match status" value="1"/>
</dbReference>
<dbReference type="PANTHER" id="PTHR43968:SF6">
    <property type="entry name" value="GLUTATHIONE S-TRANSFERASE OMEGA"/>
    <property type="match status" value="1"/>
</dbReference>
<dbReference type="PROSITE" id="PS50405">
    <property type="entry name" value="GST_CTER"/>
    <property type="match status" value="1"/>
</dbReference>
<evidence type="ECO:0000259" key="1">
    <source>
        <dbReference type="PROSITE" id="PS50404"/>
    </source>
</evidence>
<dbReference type="SUPFAM" id="SSF47616">
    <property type="entry name" value="GST C-terminal domain-like"/>
    <property type="match status" value="1"/>
</dbReference>
<dbReference type="EMBL" id="MVBO01000002">
    <property type="protein sequence ID" value="OZJ06735.1"/>
    <property type="molecule type" value="Genomic_DNA"/>
</dbReference>
<evidence type="ECO:0000259" key="2">
    <source>
        <dbReference type="PROSITE" id="PS50405"/>
    </source>
</evidence>
<comment type="caution">
    <text evidence="3">The sequence shown here is derived from an EMBL/GenBank/DDBJ whole genome shotgun (WGS) entry which is preliminary data.</text>
</comment>
<accession>A0A261Y7Y3</accession>
<dbReference type="InterPro" id="IPR050983">
    <property type="entry name" value="GST_Omega/HSP26"/>
</dbReference>
<dbReference type="InterPro" id="IPR040079">
    <property type="entry name" value="Glutathione_S-Trfase"/>
</dbReference>